<gene>
    <name evidence="1" type="ORF">A3A90_00825</name>
</gene>
<reference evidence="1 2" key="1">
    <citation type="journal article" date="2016" name="Nat. Commun.">
        <title>Thousands of microbial genomes shed light on interconnected biogeochemical processes in an aquifer system.</title>
        <authorList>
            <person name="Anantharaman K."/>
            <person name="Brown C.T."/>
            <person name="Hug L.A."/>
            <person name="Sharon I."/>
            <person name="Castelle C.J."/>
            <person name="Probst A.J."/>
            <person name="Thomas B.C."/>
            <person name="Singh A."/>
            <person name="Wilkins M.J."/>
            <person name="Karaoz U."/>
            <person name="Brodie E.L."/>
            <person name="Williams K.H."/>
            <person name="Hubbard S.S."/>
            <person name="Banfield J.F."/>
        </authorList>
    </citation>
    <scope>NUCLEOTIDE SEQUENCE [LARGE SCALE GENOMIC DNA]</scope>
</reference>
<accession>A0A1G2TYL6</accession>
<protein>
    <submittedName>
        <fullName evidence="1">Uncharacterized protein</fullName>
    </submittedName>
</protein>
<dbReference type="AlphaFoldDB" id="A0A1G2TYL6"/>
<comment type="caution">
    <text evidence="1">The sequence shown here is derived from an EMBL/GenBank/DDBJ whole genome shotgun (WGS) entry which is preliminary data.</text>
</comment>
<evidence type="ECO:0000313" key="2">
    <source>
        <dbReference type="Proteomes" id="UP000178404"/>
    </source>
</evidence>
<name>A0A1G2TYL6_9BACT</name>
<evidence type="ECO:0000313" key="1">
    <source>
        <dbReference type="EMBL" id="OHB02324.1"/>
    </source>
</evidence>
<organism evidence="1 2">
    <name type="scientific">Candidatus Zambryskibacteria bacterium RIFCSPLOWO2_01_FULL_35_19</name>
    <dbReference type="NCBI Taxonomy" id="1802757"/>
    <lineage>
        <taxon>Bacteria</taxon>
        <taxon>Candidatus Zambryskiibacteriota</taxon>
    </lineage>
</organism>
<sequence>MTHKYNRNPKREEAGIEPAFSINQIKMWIGMVVSRSMEEGEFLKYEELVKRVNAKTPFPGYWITGNNTGKLFRSGLAQWPEIMRSNGLENAEEGRGRIGIRKLAKS</sequence>
<proteinExistence type="predicted"/>
<dbReference type="Proteomes" id="UP000178404">
    <property type="component" value="Unassembled WGS sequence"/>
</dbReference>
<dbReference type="EMBL" id="MHWA01000004">
    <property type="protein sequence ID" value="OHB02324.1"/>
    <property type="molecule type" value="Genomic_DNA"/>
</dbReference>